<proteinExistence type="predicted"/>
<gene>
    <name evidence="4" type="primary">LOC103720748</name>
</gene>
<dbReference type="Proteomes" id="UP000228380">
    <property type="component" value="Unplaced"/>
</dbReference>
<dbReference type="InterPro" id="IPR018848">
    <property type="entry name" value="WIYLD_domain"/>
</dbReference>
<protein>
    <submittedName>
        <fullName evidence="4">Uncharacterized protein LOC103720748</fullName>
    </submittedName>
</protein>
<evidence type="ECO:0000256" key="1">
    <source>
        <dbReference type="SAM" id="MobiDB-lite"/>
    </source>
</evidence>
<evidence type="ECO:0000313" key="4">
    <source>
        <dbReference type="RefSeq" id="XP_038973720.1"/>
    </source>
</evidence>
<dbReference type="PANTHER" id="PTHR34271:SF1">
    <property type="entry name" value="NUCLEOLAR HISTONE METHYLTRANSFERASE-RELATED PROTEIN"/>
    <property type="match status" value="1"/>
</dbReference>
<reference evidence="4" key="1">
    <citation type="submission" date="2025-08" db="UniProtKB">
        <authorList>
            <consortium name="RefSeq"/>
        </authorList>
    </citation>
    <scope>IDENTIFICATION</scope>
    <source>
        <tissue evidence="4">Young leaves</tissue>
    </source>
</reference>
<dbReference type="PANTHER" id="PTHR34271">
    <property type="entry name" value="NUCLEOLAR HISTONE METHYLTRANSFERASE-RELATED PROTEIN"/>
    <property type="match status" value="1"/>
</dbReference>
<dbReference type="Gene3D" id="1.10.8.850">
    <property type="entry name" value="Histone-lysine N methyltransferase , C-terminal domain-like"/>
    <property type="match status" value="1"/>
</dbReference>
<dbReference type="GeneID" id="103720748"/>
<sequence>MIRQKKKKKIVDSEPLASSFTQTLKPALMPPIRRERSKKVGLRRIDAAYDALVPLGFSKDIVRRTISKLLKVYGGENGWVVVEEASYKMVIETILDEQERERTVCEEGTTNGQGREATDDQADTINGRGMESPIVNDGDEEETETREEQEKAERSMRDQNVGEQFVEIGQTSSRNDAVPRMEDRPRPRRPPCYGWLSEEED</sequence>
<dbReference type="OrthoDB" id="1898570at2759"/>
<evidence type="ECO:0000259" key="2">
    <source>
        <dbReference type="Pfam" id="PF10440"/>
    </source>
</evidence>
<organism evidence="3 4">
    <name type="scientific">Phoenix dactylifera</name>
    <name type="common">Date palm</name>
    <dbReference type="NCBI Taxonomy" id="42345"/>
    <lineage>
        <taxon>Eukaryota</taxon>
        <taxon>Viridiplantae</taxon>
        <taxon>Streptophyta</taxon>
        <taxon>Embryophyta</taxon>
        <taxon>Tracheophyta</taxon>
        <taxon>Spermatophyta</taxon>
        <taxon>Magnoliopsida</taxon>
        <taxon>Liliopsida</taxon>
        <taxon>Arecaceae</taxon>
        <taxon>Coryphoideae</taxon>
        <taxon>Phoeniceae</taxon>
        <taxon>Phoenix</taxon>
    </lineage>
</organism>
<keyword evidence="3" id="KW-1185">Reference proteome</keyword>
<dbReference type="AlphaFoldDB" id="A0A8B8ZHS2"/>
<name>A0A8B8ZHS2_PHODC</name>
<dbReference type="RefSeq" id="XP_038973720.1">
    <property type="nucleotide sequence ID" value="XM_039117792.1"/>
</dbReference>
<feature type="region of interest" description="Disordered" evidence="1">
    <location>
        <begin position="107"/>
        <end position="201"/>
    </location>
</feature>
<dbReference type="Pfam" id="PF10440">
    <property type="entry name" value="WIYLD"/>
    <property type="match status" value="1"/>
</dbReference>
<dbReference type="InterPro" id="IPR043017">
    <property type="entry name" value="WIYLD_dom_sf"/>
</dbReference>
<accession>A0A8B8ZHS2</accession>
<evidence type="ECO:0000313" key="3">
    <source>
        <dbReference type="Proteomes" id="UP000228380"/>
    </source>
</evidence>
<dbReference type="KEGG" id="pda:103720748"/>
<feature type="domain" description="WIYLD" evidence="2">
    <location>
        <begin position="38"/>
        <end position="99"/>
    </location>
</feature>
<feature type="compositionally biased region" description="Basic and acidic residues" evidence="1">
    <location>
        <begin position="146"/>
        <end position="157"/>
    </location>
</feature>